<dbReference type="EMBL" id="AOSV01000040">
    <property type="protein sequence ID" value="EMG35703.1"/>
    <property type="molecule type" value="Genomic_DNA"/>
</dbReference>
<organism evidence="1 2">
    <name type="scientific">Desulfocurvibacter africanus PCS</name>
    <dbReference type="NCBI Taxonomy" id="1262666"/>
    <lineage>
        <taxon>Bacteria</taxon>
        <taxon>Pseudomonadati</taxon>
        <taxon>Thermodesulfobacteriota</taxon>
        <taxon>Desulfovibrionia</taxon>
        <taxon>Desulfovibrionales</taxon>
        <taxon>Desulfovibrionaceae</taxon>
        <taxon>Desulfocurvibacter</taxon>
    </lineage>
</organism>
<gene>
    <name evidence="1" type="ORF">PCS_03530</name>
</gene>
<name>M5Q0I3_DESAF</name>
<reference evidence="1 2" key="1">
    <citation type="journal article" date="2013" name="Genome Announc.">
        <title>Draft Genome Sequence for Desulfovibrio africanus Strain PCS.</title>
        <authorList>
            <person name="Brown S.D."/>
            <person name="Utturkar S.M."/>
            <person name="Arkin A.P."/>
            <person name="Deutschbauer A.M."/>
            <person name="Elias D.A."/>
            <person name="Hazen T.C."/>
            <person name="Chakraborty R."/>
        </authorList>
    </citation>
    <scope>NUCLEOTIDE SEQUENCE [LARGE SCALE GENOMIC DNA]</scope>
    <source>
        <strain evidence="1 2">PCS</strain>
    </source>
</reference>
<sequence>MDENSQECIQRWASKRAWPLVVSILKGETSVQEAFRRHGLTVAEAEAVGASSFSALRTLCALIHET</sequence>
<evidence type="ECO:0000313" key="1">
    <source>
        <dbReference type="EMBL" id="EMG35703.1"/>
    </source>
</evidence>
<protein>
    <submittedName>
        <fullName evidence="1">Uncharacterized protein</fullName>
    </submittedName>
</protein>
<evidence type="ECO:0000313" key="2">
    <source>
        <dbReference type="Proteomes" id="UP000011922"/>
    </source>
</evidence>
<dbReference type="PATRIC" id="fig|1262666.3.peg.3592"/>
<proteinExistence type="predicted"/>
<dbReference type="AlphaFoldDB" id="M5Q0I3"/>
<accession>M5Q0I3</accession>
<dbReference type="Proteomes" id="UP000011922">
    <property type="component" value="Unassembled WGS sequence"/>
</dbReference>
<comment type="caution">
    <text evidence="1">The sequence shown here is derived from an EMBL/GenBank/DDBJ whole genome shotgun (WGS) entry which is preliminary data.</text>
</comment>